<dbReference type="AlphaFoldDB" id="A0A8R1ISW6"/>
<protein>
    <submittedName>
        <fullName evidence="1">Uncharacterized protein</fullName>
    </submittedName>
</protein>
<evidence type="ECO:0000313" key="1">
    <source>
        <dbReference type="EnsemblMetazoa" id="CJA36322.1"/>
    </source>
</evidence>
<sequence length="154" mass="16875">MDEYEPILGYKSEFEIGNANCQKLYYSDSASSVEENVFSICQHDAISPISITNHSTSNQSSQLKSDIHLTKGGGFVANEQHLLLPPHSPQSPHTLRTCQDIIDDRLTEKGILKSLFFPRVLLPGLLNFIIPDPLDLVAAAVGQSTAQAILITQV</sequence>
<reference evidence="2" key="1">
    <citation type="submission" date="2010-08" db="EMBL/GenBank/DDBJ databases">
        <authorList>
            <consortium name="Caenorhabditis japonica Sequencing Consortium"/>
            <person name="Wilson R.K."/>
        </authorList>
    </citation>
    <scope>NUCLEOTIDE SEQUENCE [LARGE SCALE GENOMIC DNA]</scope>
    <source>
        <strain evidence="2">DF5081</strain>
    </source>
</reference>
<accession>A0A8R1ISW6</accession>
<keyword evidence="2" id="KW-1185">Reference proteome</keyword>
<organism evidence="1 2">
    <name type="scientific">Caenorhabditis japonica</name>
    <dbReference type="NCBI Taxonomy" id="281687"/>
    <lineage>
        <taxon>Eukaryota</taxon>
        <taxon>Metazoa</taxon>
        <taxon>Ecdysozoa</taxon>
        <taxon>Nematoda</taxon>
        <taxon>Chromadorea</taxon>
        <taxon>Rhabditida</taxon>
        <taxon>Rhabditina</taxon>
        <taxon>Rhabditomorpha</taxon>
        <taxon>Rhabditoidea</taxon>
        <taxon>Rhabditidae</taxon>
        <taxon>Peloderinae</taxon>
        <taxon>Caenorhabditis</taxon>
    </lineage>
</organism>
<proteinExistence type="predicted"/>
<name>A0A8R1ISW6_CAEJA</name>
<reference evidence="1" key="2">
    <citation type="submission" date="2022-06" db="UniProtKB">
        <authorList>
            <consortium name="EnsemblMetazoa"/>
        </authorList>
    </citation>
    <scope>IDENTIFICATION</scope>
    <source>
        <strain evidence="1">DF5081</strain>
    </source>
</reference>
<evidence type="ECO:0000313" key="2">
    <source>
        <dbReference type="Proteomes" id="UP000005237"/>
    </source>
</evidence>
<dbReference type="Proteomes" id="UP000005237">
    <property type="component" value="Unassembled WGS sequence"/>
</dbReference>
<dbReference type="EnsemblMetazoa" id="CJA36322.1">
    <property type="protein sequence ID" value="CJA36322.1"/>
    <property type="gene ID" value="WBGene00212169"/>
</dbReference>